<keyword evidence="2" id="KW-0813">Transport</keyword>
<keyword evidence="5" id="KW-1278">Translocase</keyword>
<keyword evidence="4" id="KW-0067">ATP-binding</keyword>
<evidence type="ECO:0000313" key="8">
    <source>
        <dbReference type="EMBL" id="OQP85746.1"/>
    </source>
</evidence>
<proteinExistence type="inferred from homology"/>
<reference evidence="8 9" key="1">
    <citation type="journal article" date="2017" name="Antonie Van Leeuwenhoek">
        <title>Rhizobium rhizosphaerae sp. nov., a novel species isolated from rice rhizosphere.</title>
        <authorList>
            <person name="Zhao J.J."/>
            <person name="Zhang J."/>
            <person name="Zhang R.J."/>
            <person name="Zhang C.W."/>
            <person name="Yin H.Q."/>
            <person name="Zhang X.X."/>
        </authorList>
    </citation>
    <scope>NUCLEOTIDE SEQUENCE [LARGE SCALE GENOMIC DNA]</scope>
    <source>
        <strain evidence="8 9">RD15</strain>
    </source>
</reference>
<dbReference type="EMBL" id="MSPX01000012">
    <property type="protein sequence ID" value="OQP85746.1"/>
    <property type="molecule type" value="Genomic_DNA"/>
</dbReference>
<dbReference type="SUPFAM" id="SSF52540">
    <property type="entry name" value="P-loop containing nucleoside triphosphate hydrolases"/>
    <property type="match status" value="1"/>
</dbReference>
<evidence type="ECO:0000256" key="1">
    <source>
        <dbReference type="ARBA" id="ARBA00005417"/>
    </source>
</evidence>
<protein>
    <submittedName>
        <fullName evidence="8">Iron ABC transporter</fullName>
    </submittedName>
</protein>
<dbReference type="InterPro" id="IPR003439">
    <property type="entry name" value="ABC_transporter-like_ATP-bd"/>
</dbReference>
<comment type="function">
    <text evidence="6">Part of the ABC transporter complex HmuTUV involved in hemin import. Responsible for energy coupling to the transport system.</text>
</comment>
<keyword evidence="3" id="KW-0547">Nucleotide-binding</keyword>
<evidence type="ECO:0000313" key="9">
    <source>
        <dbReference type="Proteomes" id="UP000192652"/>
    </source>
</evidence>
<dbReference type="PANTHER" id="PTHR42794">
    <property type="entry name" value="HEMIN IMPORT ATP-BINDING PROTEIN HMUV"/>
    <property type="match status" value="1"/>
</dbReference>
<name>A0ABX3PCI8_9HYPH</name>
<dbReference type="CDD" id="cd03214">
    <property type="entry name" value="ABC_Iron-Siderophores_B12_Hemin"/>
    <property type="match status" value="1"/>
</dbReference>
<feature type="domain" description="ABC transporter" evidence="7">
    <location>
        <begin position="2"/>
        <end position="260"/>
    </location>
</feature>
<sequence>MVRDLEVMIGGNRILEKAGFTARAGALTAIIGPSGCGKTTTLKALSGEIAYRGSVTLQGDEVSRLSPMALARRRAVLPQATALAFPFTVREVVAMGLQVAGAGAPADGRRIASALEDVDLGGFAGRFYGELSGGEQQRVQLARALCQIKGSSAAKPGAGARANPMQEREGKTAGATAFVPFLFLDEPVSSLDIRHQLAIMQLARDHARQGGGVVAVMHDLNLTAMFADSVVMMRAGRVEAEGTPEAVMQDGLLGQLFGCALKVGTVPPAGMPFVLPQTATLS</sequence>
<dbReference type="Pfam" id="PF00005">
    <property type="entry name" value="ABC_tran"/>
    <property type="match status" value="1"/>
</dbReference>
<dbReference type="InterPro" id="IPR017871">
    <property type="entry name" value="ABC_transporter-like_CS"/>
</dbReference>
<accession>A0ABX3PCI8</accession>
<evidence type="ECO:0000256" key="2">
    <source>
        <dbReference type="ARBA" id="ARBA00022448"/>
    </source>
</evidence>
<evidence type="ECO:0000256" key="4">
    <source>
        <dbReference type="ARBA" id="ARBA00022840"/>
    </source>
</evidence>
<gene>
    <name evidence="8" type="ORF">BTR14_14140</name>
</gene>
<dbReference type="PROSITE" id="PS00211">
    <property type="entry name" value="ABC_TRANSPORTER_1"/>
    <property type="match status" value="1"/>
</dbReference>
<evidence type="ECO:0000256" key="6">
    <source>
        <dbReference type="ARBA" id="ARBA00037066"/>
    </source>
</evidence>
<comment type="caution">
    <text evidence="8">The sequence shown here is derived from an EMBL/GenBank/DDBJ whole genome shotgun (WGS) entry which is preliminary data.</text>
</comment>
<dbReference type="InterPro" id="IPR027417">
    <property type="entry name" value="P-loop_NTPase"/>
</dbReference>
<dbReference type="Gene3D" id="3.40.50.300">
    <property type="entry name" value="P-loop containing nucleotide triphosphate hydrolases"/>
    <property type="match status" value="1"/>
</dbReference>
<comment type="similarity">
    <text evidence="1">Belongs to the ABC transporter superfamily.</text>
</comment>
<organism evidence="8 9">
    <name type="scientific">Xaviernesmea rhizosphaerae</name>
    <dbReference type="NCBI Taxonomy" id="1672749"/>
    <lineage>
        <taxon>Bacteria</taxon>
        <taxon>Pseudomonadati</taxon>
        <taxon>Pseudomonadota</taxon>
        <taxon>Alphaproteobacteria</taxon>
        <taxon>Hyphomicrobiales</taxon>
        <taxon>Rhizobiaceae</taxon>
        <taxon>Rhizobium/Agrobacterium group</taxon>
        <taxon>Xaviernesmea</taxon>
    </lineage>
</organism>
<keyword evidence="9" id="KW-1185">Reference proteome</keyword>
<dbReference type="PANTHER" id="PTHR42794:SF1">
    <property type="entry name" value="HEMIN IMPORT ATP-BINDING PROTEIN HMUV"/>
    <property type="match status" value="1"/>
</dbReference>
<evidence type="ECO:0000259" key="7">
    <source>
        <dbReference type="PROSITE" id="PS50893"/>
    </source>
</evidence>
<evidence type="ECO:0000256" key="3">
    <source>
        <dbReference type="ARBA" id="ARBA00022741"/>
    </source>
</evidence>
<dbReference type="Proteomes" id="UP000192652">
    <property type="component" value="Unassembled WGS sequence"/>
</dbReference>
<dbReference type="InterPro" id="IPR003593">
    <property type="entry name" value="AAA+_ATPase"/>
</dbReference>
<dbReference type="PROSITE" id="PS50893">
    <property type="entry name" value="ABC_TRANSPORTER_2"/>
    <property type="match status" value="1"/>
</dbReference>
<evidence type="ECO:0000256" key="5">
    <source>
        <dbReference type="ARBA" id="ARBA00022967"/>
    </source>
</evidence>
<dbReference type="SMART" id="SM00382">
    <property type="entry name" value="AAA"/>
    <property type="match status" value="1"/>
</dbReference>